<organism evidence="1 2">
    <name type="scientific">Undibacterium cyanobacteriorum</name>
    <dbReference type="NCBI Taxonomy" id="3073561"/>
    <lineage>
        <taxon>Bacteria</taxon>
        <taxon>Pseudomonadati</taxon>
        <taxon>Pseudomonadota</taxon>
        <taxon>Betaproteobacteria</taxon>
        <taxon>Burkholderiales</taxon>
        <taxon>Oxalobacteraceae</taxon>
        <taxon>Undibacterium</taxon>
    </lineage>
</organism>
<keyword evidence="2" id="KW-1185">Reference proteome</keyword>
<name>A0ABY9RP82_9BURK</name>
<protein>
    <submittedName>
        <fullName evidence="1">Uncharacterized protein</fullName>
    </submittedName>
</protein>
<reference evidence="1" key="1">
    <citation type="submission" date="2023-09" db="EMBL/GenBank/DDBJ databases">
        <title>Undibacterium sp. 20NA77.5 isolated from freshwater.</title>
        <authorList>
            <person name="Le V."/>
            <person name="Ko S.-R."/>
            <person name="Ahn C.-Y."/>
            <person name="Oh H.-M."/>
        </authorList>
    </citation>
    <scope>NUCLEOTIDE SEQUENCE</scope>
    <source>
        <strain evidence="1">20NA77.5</strain>
    </source>
</reference>
<dbReference type="RefSeq" id="WP_309483283.1">
    <property type="nucleotide sequence ID" value="NZ_CP133720.1"/>
</dbReference>
<evidence type="ECO:0000313" key="1">
    <source>
        <dbReference type="EMBL" id="WMW81806.1"/>
    </source>
</evidence>
<sequence length="118" mass="13123">MKIYQLKDKISFSPSNKANPTGELLHLQFYMESDRAELLGRCQQLFSSSTDRIALNPHPKQAQLATLSAERDFKPEDMNSILELQKKLSAEGCLASANSRFNFASTQSATQSSTTSPH</sequence>
<dbReference type="Proteomes" id="UP001181355">
    <property type="component" value="Chromosome"/>
</dbReference>
<evidence type="ECO:0000313" key="2">
    <source>
        <dbReference type="Proteomes" id="UP001181355"/>
    </source>
</evidence>
<proteinExistence type="predicted"/>
<accession>A0ABY9RP82</accession>
<gene>
    <name evidence="1" type="ORF">RF679_05865</name>
</gene>
<dbReference type="EMBL" id="CP133720">
    <property type="protein sequence ID" value="WMW81806.1"/>
    <property type="molecule type" value="Genomic_DNA"/>
</dbReference>